<dbReference type="AlphaFoldDB" id="A0A8T0IYQ6"/>
<comment type="caution">
    <text evidence="1">The sequence shown here is derived from an EMBL/GenBank/DDBJ whole genome shotgun (WGS) entry which is preliminary data.</text>
</comment>
<keyword evidence="2" id="KW-1185">Reference proteome</keyword>
<protein>
    <submittedName>
        <fullName evidence="1">Uncharacterized protein</fullName>
    </submittedName>
</protein>
<organism evidence="1 2">
    <name type="scientific">Ceratodon purpureus</name>
    <name type="common">Fire moss</name>
    <name type="synonym">Dicranum purpureum</name>
    <dbReference type="NCBI Taxonomy" id="3225"/>
    <lineage>
        <taxon>Eukaryota</taxon>
        <taxon>Viridiplantae</taxon>
        <taxon>Streptophyta</taxon>
        <taxon>Embryophyta</taxon>
        <taxon>Bryophyta</taxon>
        <taxon>Bryophytina</taxon>
        <taxon>Bryopsida</taxon>
        <taxon>Dicranidae</taxon>
        <taxon>Pseudoditrichales</taxon>
        <taxon>Ditrichaceae</taxon>
        <taxon>Ceratodon</taxon>
    </lineage>
</organism>
<sequence length="118" mass="13483">MMMLAGSSQASQAQLRHGFVEAFTQEQCCVRVGYRHRRAPDEEQDLSSSKRIFSPSAFLCARNSARGDGVWISLASEERLDILHRGVRFGFINWGLMVQVHRWGWEVQSLTEVPKCQK</sequence>
<dbReference type="Proteomes" id="UP000822688">
    <property type="component" value="Chromosome 2"/>
</dbReference>
<gene>
    <name evidence="1" type="ORF">KC19_2G272900</name>
</gene>
<reference evidence="1" key="1">
    <citation type="submission" date="2020-06" db="EMBL/GenBank/DDBJ databases">
        <title>WGS assembly of Ceratodon purpureus strain R40.</title>
        <authorList>
            <person name="Carey S.B."/>
            <person name="Jenkins J."/>
            <person name="Shu S."/>
            <person name="Lovell J.T."/>
            <person name="Sreedasyam A."/>
            <person name="Maumus F."/>
            <person name="Tiley G.P."/>
            <person name="Fernandez-Pozo N."/>
            <person name="Barry K."/>
            <person name="Chen C."/>
            <person name="Wang M."/>
            <person name="Lipzen A."/>
            <person name="Daum C."/>
            <person name="Saski C.A."/>
            <person name="Payton A.C."/>
            <person name="Mcbreen J.C."/>
            <person name="Conrad R.E."/>
            <person name="Kollar L.M."/>
            <person name="Olsson S."/>
            <person name="Huttunen S."/>
            <person name="Landis J.B."/>
            <person name="Wickett N.J."/>
            <person name="Johnson M.G."/>
            <person name="Rensing S.A."/>
            <person name="Grimwood J."/>
            <person name="Schmutz J."/>
            <person name="Mcdaniel S.F."/>
        </authorList>
    </citation>
    <scope>NUCLEOTIDE SEQUENCE</scope>
    <source>
        <strain evidence="1">R40</strain>
    </source>
</reference>
<proteinExistence type="predicted"/>
<evidence type="ECO:0000313" key="2">
    <source>
        <dbReference type="Proteomes" id="UP000822688"/>
    </source>
</evidence>
<evidence type="ECO:0000313" key="1">
    <source>
        <dbReference type="EMBL" id="KAG0588834.1"/>
    </source>
</evidence>
<dbReference type="EMBL" id="CM026422">
    <property type="protein sequence ID" value="KAG0588834.1"/>
    <property type="molecule type" value="Genomic_DNA"/>
</dbReference>
<name>A0A8T0IYQ6_CERPU</name>
<accession>A0A8T0IYQ6</accession>